<comment type="cofactor">
    <cofactor evidence="1">
        <name>FAD</name>
        <dbReference type="ChEBI" id="CHEBI:57692"/>
    </cofactor>
</comment>
<dbReference type="InterPro" id="IPR055178">
    <property type="entry name" value="RsdA/BaiN/AoA(So)-like_dom"/>
</dbReference>
<name>A0ABT1RWI5_9FIRM</name>
<dbReference type="InterPro" id="IPR057661">
    <property type="entry name" value="RsdA/BaiN/AoA(So)_Rossmann"/>
</dbReference>
<dbReference type="SUPFAM" id="SSF51905">
    <property type="entry name" value="FAD/NAD(P)-binding domain"/>
    <property type="match status" value="1"/>
</dbReference>
<proteinExistence type="predicted"/>
<keyword evidence="7" id="KW-1185">Reference proteome</keyword>
<dbReference type="Pfam" id="PF03486">
    <property type="entry name" value="HI0933_like"/>
    <property type="match status" value="1"/>
</dbReference>
<feature type="domain" description="RsdA/BaiN/AoA(So)-like Rossmann fold-like" evidence="4">
    <location>
        <begin position="6"/>
        <end position="418"/>
    </location>
</feature>
<dbReference type="NCBIfam" id="TIGR00275">
    <property type="entry name" value="aminoacetone oxidase family FAD-binding enzyme"/>
    <property type="match status" value="1"/>
</dbReference>
<dbReference type="GeneID" id="90533016"/>
<dbReference type="Gene3D" id="1.10.8.260">
    <property type="entry name" value="HI0933 insert domain-like"/>
    <property type="match status" value="1"/>
</dbReference>
<protein>
    <submittedName>
        <fullName evidence="6">Aminoacetone oxidase family FAD-binding enzyme</fullName>
    </submittedName>
</protein>
<dbReference type="Gene3D" id="3.50.50.60">
    <property type="entry name" value="FAD/NAD(P)-binding domain"/>
    <property type="match status" value="1"/>
</dbReference>
<accession>A0ABT1RWI5</accession>
<dbReference type="InterPro" id="IPR004792">
    <property type="entry name" value="BaiN-like"/>
</dbReference>
<dbReference type="InterPro" id="IPR036188">
    <property type="entry name" value="FAD/NAD-bd_sf"/>
</dbReference>
<dbReference type="InterPro" id="IPR023166">
    <property type="entry name" value="BaiN-like_dom_sf"/>
</dbReference>
<keyword evidence="2" id="KW-0285">Flavoprotein</keyword>
<sequence>MKADYDIAVVGGGAAGLMAARSAAITQQRGGRRTSVVLLEGNPKFGKKLLATGNGRCNLSNLELSIGHYHGDRELAAAVIEKFPTQRIIDEFEKMGLLCRADQEGRLYPNNLQAAAVLQALRFSCEEAQVQCVCGFLVSSITKEEKEFVLVSDSGERVRAGRCILASGGMASPRHSCSQNGYTLARELGHSIVKCLPVLVPVKSSSKLLKPLKGMRSKVYAALLADGKKVAGESGEVIFNEGALSGICIFNLSSLVGEWQRTGKLQDKAVKKLEISLDFAENYSWEELLHYLRQIKTRHSSLPGGELFSGLLNLKVGQELAKSFGIDRQRPVAGITDAELKKMTAGIKSQKFEVSGLSSFENAQVTSGGIPLSEVTVQTMESKICSGLYMAGELLHVNGDCGGYNLHWAWATGLCAGSSAAKSGCEGLGERKQC</sequence>
<evidence type="ECO:0000259" key="4">
    <source>
        <dbReference type="Pfam" id="PF03486"/>
    </source>
</evidence>
<evidence type="ECO:0000256" key="1">
    <source>
        <dbReference type="ARBA" id="ARBA00001974"/>
    </source>
</evidence>
<feature type="domain" description="RsdA/BaiN/AoA(So)-like insert" evidence="5">
    <location>
        <begin position="197"/>
        <end position="365"/>
    </location>
</feature>
<reference evidence="6 7" key="1">
    <citation type="submission" date="2022-06" db="EMBL/GenBank/DDBJ databases">
        <title>Isolation of gut microbiota from human fecal samples.</title>
        <authorList>
            <person name="Pamer E.G."/>
            <person name="Barat B."/>
            <person name="Waligurski E."/>
            <person name="Medina S."/>
            <person name="Paddock L."/>
            <person name="Mostad J."/>
        </authorList>
    </citation>
    <scope>NUCLEOTIDE SEQUENCE [LARGE SCALE GENOMIC DNA]</scope>
    <source>
        <strain evidence="6 7">DFI.9.73</strain>
    </source>
</reference>
<dbReference type="RefSeq" id="WP_066865630.1">
    <property type="nucleotide sequence ID" value="NZ_CABKVV010000014.1"/>
</dbReference>
<keyword evidence="3" id="KW-0274">FAD</keyword>
<dbReference type="Gene3D" id="2.40.30.10">
    <property type="entry name" value="Translation factors"/>
    <property type="match status" value="1"/>
</dbReference>
<dbReference type="PANTHER" id="PTHR42887">
    <property type="entry name" value="OS12G0638800 PROTEIN"/>
    <property type="match status" value="1"/>
</dbReference>
<evidence type="ECO:0000256" key="3">
    <source>
        <dbReference type="ARBA" id="ARBA00022827"/>
    </source>
</evidence>
<evidence type="ECO:0000313" key="6">
    <source>
        <dbReference type="EMBL" id="MCQ4839032.1"/>
    </source>
</evidence>
<dbReference type="PANTHER" id="PTHR42887:SF2">
    <property type="entry name" value="OS12G0638800 PROTEIN"/>
    <property type="match status" value="1"/>
</dbReference>
<evidence type="ECO:0000313" key="7">
    <source>
        <dbReference type="Proteomes" id="UP001524473"/>
    </source>
</evidence>
<comment type="caution">
    <text evidence="6">The sequence shown here is derived from an EMBL/GenBank/DDBJ whole genome shotgun (WGS) entry which is preliminary data.</text>
</comment>
<evidence type="ECO:0000259" key="5">
    <source>
        <dbReference type="Pfam" id="PF22780"/>
    </source>
</evidence>
<dbReference type="EMBL" id="JANFZH010000006">
    <property type="protein sequence ID" value="MCQ4839032.1"/>
    <property type="molecule type" value="Genomic_DNA"/>
</dbReference>
<evidence type="ECO:0000256" key="2">
    <source>
        <dbReference type="ARBA" id="ARBA00022630"/>
    </source>
</evidence>
<dbReference type="Proteomes" id="UP001524473">
    <property type="component" value="Unassembled WGS sequence"/>
</dbReference>
<dbReference type="Pfam" id="PF22780">
    <property type="entry name" value="HI0933_like_1st"/>
    <property type="match status" value="1"/>
</dbReference>
<organism evidence="6 7">
    <name type="scientific">Neglectibacter timonensis</name>
    <dbReference type="NCBI Taxonomy" id="1776382"/>
    <lineage>
        <taxon>Bacteria</taxon>
        <taxon>Bacillati</taxon>
        <taxon>Bacillota</taxon>
        <taxon>Clostridia</taxon>
        <taxon>Eubacteriales</taxon>
        <taxon>Oscillospiraceae</taxon>
        <taxon>Neglectibacter</taxon>
    </lineage>
</organism>
<gene>
    <name evidence="6" type="ORF">NE695_03765</name>
</gene>
<dbReference type="SUPFAM" id="SSF160996">
    <property type="entry name" value="HI0933 insert domain-like"/>
    <property type="match status" value="1"/>
</dbReference>